<gene>
    <name evidence="3" type="ORF">JIN84_14535</name>
</gene>
<dbReference type="AlphaFoldDB" id="A0A934R4M5"/>
<dbReference type="EMBL" id="JAENIK010000011">
    <property type="protein sequence ID" value="MBK1816839.1"/>
    <property type="molecule type" value="Genomic_DNA"/>
</dbReference>
<organism evidence="3 4">
    <name type="scientific">Luteolibacter yonseiensis</name>
    <dbReference type="NCBI Taxonomy" id="1144680"/>
    <lineage>
        <taxon>Bacteria</taxon>
        <taxon>Pseudomonadati</taxon>
        <taxon>Verrucomicrobiota</taxon>
        <taxon>Verrucomicrobiia</taxon>
        <taxon>Verrucomicrobiales</taxon>
        <taxon>Verrucomicrobiaceae</taxon>
        <taxon>Luteolibacter</taxon>
    </lineage>
</organism>
<dbReference type="InterPro" id="IPR006660">
    <property type="entry name" value="Arsenate_reductase-like"/>
</dbReference>
<dbReference type="RefSeq" id="WP_200351764.1">
    <property type="nucleotide sequence ID" value="NZ_BAABHZ010000006.1"/>
</dbReference>
<name>A0A934R4M5_9BACT</name>
<dbReference type="InterPro" id="IPR036249">
    <property type="entry name" value="Thioredoxin-like_sf"/>
</dbReference>
<dbReference type="PANTHER" id="PTHR30041:SF8">
    <property type="entry name" value="PROTEIN YFFB"/>
    <property type="match status" value="1"/>
</dbReference>
<dbReference type="PROSITE" id="PS51353">
    <property type="entry name" value="ARSC"/>
    <property type="match status" value="1"/>
</dbReference>
<keyword evidence="4" id="KW-1185">Reference proteome</keyword>
<proteinExistence type="inferred from homology"/>
<dbReference type="PANTHER" id="PTHR30041">
    <property type="entry name" value="ARSENATE REDUCTASE"/>
    <property type="match status" value="1"/>
</dbReference>
<dbReference type="CDD" id="cd03036">
    <property type="entry name" value="ArsC_like"/>
    <property type="match status" value="1"/>
</dbReference>
<sequence>MLTVYAYQKCSTCRDALKWLRDRGIPHEVKAIRETPPTVAELESVLSGTGGDIRKLFNTSGVDYRELGMKDKLPTMDQAAALELLSSNGNLVKRPFVTGDGKTLVGFKESDWAAALG</sequence>
<reference evidence="3" key="1">
    <citation type="submission" date="2021-01" db="EMBL/GenBank/DDBJ databases">
        <title>Modified the classification status of verrucomicrobia.</title>
        <authorList>
            <person name="Feng X."/>
        </authorList>
    </citation>
    <scope>NUCLEOTIDE SEQUENCE</scope>
    <source>
        <strain evidence="3">JCM 18052</strain>
    </source>
</reference>
<dbReference type="SUPFAM" id="SSF52833">
    <property type="entry name" value="Thioredoxin-like"/>
    <property type="match status" value="1"/>
</dbReference>
<dbReference type="Gene3D" id="3.40.30.10">
    <property type="entry name" value="Glutaredoxin"/>
    <property type="match status" value="1"/>
</dbReference>
<protein>
    <submittedName>
        <fullName evidence="3">Arsenate reductase family protein</fullName>
    </submittedName>
</protein>
<evidence type="ECO:0000313" key="4">
    <source>
        <dbReference type="Proteomes" id="UP000600139"/>
    </source>
</evidence>
<accession>A0A934R4M5</accession>
<comment type="caution">
    <text evidence="3">The sequence shown here is derived from an EMBL/GenBank/DDBJ whole genome shotgun (WGS) entry which is preliminary data.</text>
</comment>
<comment type="similarity">
    <text evidence="1 2">Belongs to the ArsC family.</text>
</comment>
<evidence type="ECO:0000313" key="3">
    <source>
        <dbReference type="EMBL" id="MBK1816839.1"/>
    </source>
</evidence>
<dbReference type="NCBIfam" id="TIGR01617">
    <property type="entry name" value="arsC_related"/>
    <property type="match status" value="1"/>
</dbReference>
<dbReference type="InterPro" id="IPR006504">
    <property type="entry name" value="Tscrpt_reg_Spx/MgsR"/>
</dbReference>
<evidence type="ECO:0000256" key="2">
    <source>
        <dbReference type="PROSITE-ProRule" id="PRU01282"/>
    </source>
</evidence>
<dbReference type="Proteomes" id="UP000600139">
    <property type="component" value="Unassembled WGS sequence"/>
</dbReference>
<dbReference type="Pfam" id="PF03960">
    <property type="entry name" value="ArsC"/>
    <property type="match status" value="1"/>
</dbReference>
<evidence type="ECO:0000256" key="1">
    <source>
        <dbReference type="ARBA" id="ARBA00007198"/>
    </source>
</evidence>